<accession>A0ACB8CDD7</accession>
<proteinExistence type="predicted"/>
<dbReference type="EMBL" id="CM023476">
    <property type="protein sequence ID" value="KAH7940702.1"/>
    <property type="molecule type" value="Genomic_DNA"/>
</dbReference>
<sequence>MADHASFVEYVLRVDELFGGVMDDNDIADVPRQRLRDRLNPMEHFNNSEFLARYRFTKCTVKKLLDYLPLEENASNRGHPLPPMLQLLIALRFYGAGTFQVVTGDLVNVSQPTVSRVIERVSRLIATHVFPIVVKFPSTDNEFRATMVEFYRIAKFPE</sequence>
<gene>
    <name evidence="1" type="ORF">HPB49_003739</name>
</gene>
<keyword evidence="2" id="KW-1185">Reference proteome</keyword>
<organism evidence="1 2">
    <name type="scientific">Dermacentor silvarum</name>
    <name type="common">Tick</name>
    <dbReference type="NCBI Taxonomy" id="543639"/>
    <lineage>
        <taxon>Eukaryota</taxon>
        <taxon>Metazoa</taxon>
        <taxon>Ecdysozoa</taxon>
        <taxon>Arthropoda</taxon>
        <taxon>Chelicerata</taxon>
        <taxon>Arachnida</taxon>
        <taxon>Acari</taxon>
        <taxon>Parasitiformes</taxon>
        <taxon>Ixodida</taxon>
        <taxon>Ixodoidea</taxon>
        <taxon>Ixodidae</taxon>
        <taxon>Rhipicephalinae</taxon>
        <taxon>Dermacentor</taxon>
    </lineage>
</organism>
<protein>
    <submittedName>
        <fullName evidence="1">Uncharacterized protein</fullName>
    </submittedName>
</protein>
<evidence type="ECO:0000313" key="2">
    <source>
        <dbReference type="Proteomes" id="UP000821865"/>
    </source>
</evidence>
<reference evidence="1" key="1">
    <citation type="submission" date="2020-05" db="EMBL/GenBank/DDBJ databases">
        <title>Large-scale comparative analyses of tick genomes elucidate their genetic diversity and vector capacities.</title>
        <authorList>
            <person name="Jia N."/>
            <person name="Wang J."/>
            <person name="Shi W."/>
            <person name="Du L."/>
            <person name="Sun Y."/>
            <person name="Zhan W."/>
            <person name="Jiang J."/>
            <person name="Wang Q."/>
            <person name="Zhang B."/>
            <person name="Ji P."/>
            <person name="Sakyi L.B."/>
            <person name="Cui X."/>
            <person name="Yuan T."/>
            <person name="Jiang B."/>
            <person name="Yang W."/>
            <person name="Lam T.T.-Y."/>
            <person name="Chang Q."/>
            <person name="Ding S."/>
            <person name="Wang X."/>
            <person name="Zhu J."/>
            <person name="Ruan X."/>
            <person name="Zhao L."/>
            <person name="Wei J."/>
            <person name="Que T."/>
            <person name="Du C."/>
            <person name="Cheng J."/>
            <person name="Dai P."/>
            <person name="Han X."/>
            <person name="Huang E."/>
            <person name="Gao Y."/>
            <person name="Liu J."/>
            <person name="Shao H."/>
            <person name="Ye R."/>
            <person name="Li L."/>
            <person name="Wei W."/>
            <person name="Wang X."/>
            <person name="Wang C."/>
            <person name="Yang T."/>
            <person name="Huo Q."/>
            <person name="Li W."/>
            <person name="Guo W."/>
            <person name="Chen H."/>
            <person name="Zhou L."/>
            <person name="Ni X."/>
            <person name="Tian J."/>
            <person name="Zhou Y."/>
            <person name="Sheng Y."/>
            <person name="Liu T."/>
            <person name="Pan Y."/>
            <person name="Xia L."/>
            <person name="Li J."/>
            <person name="Zhao F."/>
            <person name="Cao W."/>
        </authorList>
    </citation>
    <scope>NUCLEOTIDE SEQUENCE</scope>
    <source>
        <strain evidence="1">Dsil-2018</strain>
    </source>
</reference>
<evidence type="ECO:0000313" key="1">
    <source>
        <dbReference type="EMBL" id="KAH7940702.1"/>
    </source>
</evidence>
<name>A0ACB8CDD7_DERSI</name>
<dbReference type="Proteomes" id="UP000821865">
    <property type="component" value="Chromosome 7"/>
</dbReference>
<comment type="caution">
    <text evidence="1">The sequence shown here is derived from an EMBL/GenBank/DDBJ whole genome shotgun (WGS) entry which is preliminary data.</text>
</comment>